<evidence type="ECO:0008006" key="4">
    <source>
        <dbReference type="Google" id="ProtNLM"/>
    </source>
</evidence>
<sequence>MKFFSRLPLTFFVLCFSFFSSLAFAANKTQDVRFDKGATSAEYPAKITGYDFNDYVFYAKKGQALTAKLLTKSTKLWINLSNQHLESGVDLSEYSEALNKQGAYILPYSGKYTIRVGQYRAFARRGEHSDFTLSIEIK</sequence>
<accession>A0A2S7VXS8</accession>
<dbReference type="AlphaFoldDB" id="A0A2S7VXS8"/>
<keyword evidence="1" id="KW-0732">Signal</keyword>
<comment type="caution">
    <text evidence="2">The sequence shown here is derived from an EMBL/GenBank/DDBJ whole genome shotgun (WGS) entry which is preliminary data.</text>
</comment>
<dbReference type="Gene3D" id="2.60.120.380">
    <property type="match status" value="1"/>
</dbReference>
<dbReference type="Proteomes" id="UP000238730">
    <property type="component" value="Unassembled WGS sequence"/>
</dbReference>
<dbReference type="RefSeq" id="WP_105059936.1">
    <property type="nucleotide sequence ID" value="NZ_MSCJ01000001.1"/>
</dbReference>
<organism evidence="2 3">
    <name type="scientific">Photobacterium angustum</name>
    <dbReference type="NCBI Taxonomy" id="661"/>
    <lineage>
        <taxon>Bacteria</taxon>
        <taxon>Pseudomonadati</taxon>
        <taxon>Pseudomonadota</taxon>
        <taxon>Gammaproteobacteria</taxon>
        <taxon>Vibrionales</taxon>
        <taxon>Vibrionaceae</taxon>
        <taxon>Photobacterium</taxon>
    </lineage>
</organism>
<feature type="signal peptide" evidence="1">
    <location>
        <begin position="1"/>
        <end position="25"/>
    </location>
</feature>
<dbReference type="OrthoDB" id="8682638at2"/>
<feature type="chain" id="PRO_5015765455" description="Inhibitor of g-type lysozyme" evidence="1">
    <location>
        <begin position="26"/>
        <end position="138"/>
    </location>
</feature>
<protein>
    <recommendedName>
        <fullName evidence="4">Inhibitor of g-type lysozyme</fullName>
    </recommendedName>
</protein>
<dbReference type="EMBL" id="MSCJ01000001">
    <property type="protein sequence ID" value="PQJ66583.1"/>
    <property type="molecule type" value="Genomic_DNA"/>
</dbReference>
<name>A0A2S7VXS8_PHOAN</name>
<evidence type="ECO:0000313" key="3">
    <source>
        <dbReference type="Proteomes" id="UP000238730"/>
    </source>
</evidence>
<evidence type="ECO:0000256" key="1">
    <source>
        <dbReference type="SAM" id="SignalP"/>
    </source>
</evidence>
<reference evidence="2 3" key="1">
    <citation type="submission" date="2016-12" db="EMBL/GenBank/DDBJ databases">
        <title>Diversity of luminous bacteria.</title>
        <authorList>
            <person name="Yoshizawa S."/>
            <person name="Kogure K."/>
        </authorList>
    </citation>
    <scope>NUCLEOTIDE SEQUENCE [LARGE SCALE GENOMIC DNA]</scope>
    <source>
        <strain evidence="2 3">LC1-200</strain>
    </source>
</reference>
<gene>
    <name evidence="2" type="ORF">BTO08_03660</name>
</gene>
<evidence type="ECO:0000313" key="2">
    <source>
        <dbReference type="EMBL" id="PQJ66583.1"/>
    </source>
</evidence>
<proteinExistence type="predicted"/>